<name>A0ACB0ZZC9_MELEN</name>
<protein>
    <submittedName>
        <fullName evidence="1">Uncharacterized protein</fullName>
    </submittedName>
</protein>
<comment type="caution">
    <text evidence="1">The sequence shown here is derived from an EMBL/GenBank/DDBJ whole genome shotgun (WGS) entry which is preliminary data.</text>
</comment>
<organism evidence="1 2">
    <name type="scientific">Meloidogyne enterolobii</name>
    <name type="common">Root-knot nematode worm</name>
    <name type="synonym">Meloidogyne mayaguensis</name>
    <dbReference type="NCBI Taxonomy" id="390850"/>
    <lineage>
        <taxon>Eukaryota</taxon>
        <taxon>Metazoa</taxon>
        <taxon>Ecdysozoa</taxon>
        <taxon>Nematoda</taxon>
        <taxon>Chromadorea</taxon>
        <taxon>Rhabditida</taxon>
        <taxon>Tylenchina</taxon>
        <taxon>Tylenchomorpha</taxon>
        <taxon>Tylenchoidea</taxon>
        <taxon>Meloidogynidae</taxon>
        <taxon>Meloidogyninae</taxon>
        <taxon>Meloidogyne</taxon>
    </lineage>
</organism>
<proteinExistence type="predicted"/>
<accession>A0ACB0ZZC9</accession>
<gene>
    <name evidence="1" type="ORF">MENTE1834_LOCUS30882</name>
</gene>
<evidence type="ECO:0000313" key="2">
    <source>
        <dbReference type="Proteomes" id="UP001497535"/>
    </source>
</evidence>
<reference evidence="1" key="1">
    <citation type="submission" date="2023-11" db="EMBL/GenBank/DDBJ databases">
        <authorList>
            <person name="Poullet M."/>
        </authorList>
    </citation>
    <scope>NUCLEOTIDE SEQUENCE</scope>
    <source>
        <strain evidence="1">E1834</strain>
    </source>
</reference>
<sequence>MKYLFILFFLFLILNKIIGLNNNSENTNKQNIFDRIFNRHGHNFKNKTKEFEDTKTKCVYCQNPTIELTGGKIEGRVSFVAGKNKPAIVFEGIPFSEPPIGKLRFLPLKEKKPWNGILNATKYSAACLSKTKNCPILFYIHGGGFAYDSATMFNDTQIIQKYSSDGIIFVIPAYRLGVFGLLDLGNDKTVKRNLAMHG</sequence>
<dbReference type="EMBL" id="CAVMJV010000051">
    <property type="protein sequence ID" value="CAK5083536.1"/>
    <property type="molecule type" value="Genomic_DNA"/>
</dbReference>
<evidence type="ECO:0000313" key="1">
    <source>
        <dbReference type="EMBL" id="CAK5083536.1"/>
    </source>
</evidence>
<dbReference type="Proteomes" id="UP001497535">
    <property type="component" value="Unassembled WGS sequence"/>
</dbReference>
<keyword evidence="2" id="KW-1185">Reference proteome</keyword>